<dbReference type="InterPro" id="IPR000719">
    <property type="entry name" value="Prot_kinase_dom"/>
</dbReference>
<keyword evidence="4 7" id="KW-0418">Kinase</keyword>
<evidence type="ECO:0000256" key="4">
    <source>
        <dbReference type="ARBA" id="ARBA00022777"/>
    </source>
</evidence>
<organism evidence="7 8">
    <name type="scientific">Epinotia aporema granulovirus</name>
    <dbReference type="NCBI Taxonomy" id="166056"/>
    <lineage>
        <taxon>Viruses</taxon>
        <taxon>Viruses incertae sedis</taxon>
        <taxon>Naldaviricetes</taxon>
        <taxon>Lefavirales</taxon>
        <taxon>Baculoviridae</taxon>
        <taxon>Betabaculovirus</taxon>
        <taxon>Betabaculovirus epaporemae</taxon>
    </lineage>
</organism>
<dbReference type="PROSITE" id="PS00108">
    <property type="entry name" value="PROTEIN_KINASE_ST"/>
    <property type="match status" value="1"/>
</dbReference>
<dbReference type="GO" id="GO:0004674">
    <property type="term" value="F:protein serine/threonine kinase activity"/>
    <property type="evidence" value="ECO:0007669"/>
    <property type="project" value="UniProtKB-KW"/>
</dbReference>
<dbReference type="EMBL" id="JN408834">
    <property type="protein sequence ID" value="AER41432.1"/>
    <property type="molecule type" value="Genomic_DNA"/>
</dbReference>
<reference evidence="7 8" key="1">
    <citation type="journal article" date="2012" name="BMC Genomics">
        <title>Genome of Epinotia aporema granulovirus (EpapGV), a polyorganotropic fast killing betabaculovirus with a novel thymidylate kinase gene.</title>
        <authorList>
            <person name="Ferrelli M.L."/>
            <person name="Salvador R."/>
            <person name="Biedma M.E."/>
            <person name="Berretta M.F."/>
            <person name="Haase S."/>
            <person name="Sciocco-Cap A."/>
            <person name="Ghiringhelli P.D."/>
            <person name="Romanowski V."/>
        </authorList>
    </citation>
    <scope>NUCLEOTIDE SEQUENCE [LARGE SCALE GENOMIC DNA]</scope>
</reference>
<proteinExistence type="predicted"/>
<evidence type="ECO:0000256" key="3">
    <source>
        <dbReference type="ARBA" id="ARBA00022741"/>
    </source>
</evidence>
<dbReference type="Gene3D" id="1.10.510.10">
    <property type="entry name" value="Transferase(Phosphotransferase) domain 1"/>
    <property type="match status" value="1"/>
</dbReference>
<evidence type="ECO:0000256" key="5">
    <source>
        <dbReference type="ARBA" id="ARBA00022840"/>
    </source>
</evidence>
<keyword evidence="8" id="KW-1185">Reference proteome</keyword>
<sequence length="276" mass="31988">MSAVAKLNSVIGALKNIEIIGPLNVDENEADAYENVYLCKKKDTQTCYVLKVVTGKNNPMEYTAMKIMNNHNNFVTIHDYFDVDGVTYFIMDYIKDGDLYNIIEKKEMAKRDIIDENKCRKLVLSLVNALNRLHAHKIIHNDIKLENLLYDIGKNHLYICDCGLSHSIDTPSCDDGTFVYFSPEKINKEVNQVAFDWWAVGVVTYEILAKNYPFDISEEDEIKQDPKKLMKVIKKGIPKIKRRSETANDFVRQMLTYDITKRLSTYNQIIKHKFLQ</sequence>
<evidence type="ECO:0000313" key="8">
    <source>
        <dbReference type="Proteomes" id="UP000201571"/>
    </source>
</evidence>
<name>K4EQ12_9BBAC</name>
<dbReference type="RefSeq" id="YP_006908514.1">
    <property type="nucleotide sequence ID" value="NC_018875.1"/>
</dbReference>
<dbReference type="InterPro" id="IPR008271">
    <property type="entry name" value="Ser/Thr_kinase_AS"/>
</dbReference>
<evidence type="ECO:0000256" key="1">
    <source>
        <dbReference type="ARBA" id="ARBA00022527"/>
    </source>
</evidence>
<dbReference type="InterPro" id="IPR011009">
    <property type="entry name" value="Kinase-like_dom_sf"/>
</dbReference>
<keyword evidence="5" id="KW-0067">ATP-binding</keyword>
<dbReference type="GO" id="GO:0005524">
    <property type="term" value="F:ATP binding"/>
    <property type="evidence" value="ECO:0007669"/>
    <property type="project" value="UniProtKB-KW"/>
</dbReference>
<dbReference type="KEGG" id="vg:13842712"/>
<evidence type="ECO:0000259" key="6">
    <source>
        <dbReference type="PROSITE" id="PS50011"/>
    </source>
</evidence>
<accession>K4EQ12</accession>
<dbReference type="GeneID" id="13842712"/>
<keyword evidence="2" id="KW-0808">Transferase</keyword>
<evidence type="ECO:0000313" key="7">
    <source>
        <dbReference type="EMBL" id="AER41432.1"/>
    </source>
</evidence>
<dbReference type="OrthoDB" id="8955at10239"/>
<dbReference type="PANTHER" id="PTHR24351">
    <property type="entry name" value="RIBOSOMAL PROTEIN S6 KINASE"/>
    <property type="match status" value="1"/>
</dbReference>
<dbReference type="SUPFAM" id="SSF56112">
    <property type="entry name" value="Protein kinase-like (PK-like)"/>
    <property type="match status" value="1"/>
</dbReference>
<gene>
    <name evidence="7" type="primary">pk-1</name>
</gene>
<protein>
    <submittedName>
        <fullName evidence="7">Protein kinase 1</fullName>
    </submittedName>
</protein>
<dbReference type="SMART" id="SM00220">
    <property type="entry name" value="S_TKc"/>
    <property type="match status" value="1"/>
</dbReference>
<keyword evidence="3" id="KW-0547">Nucleotide-binding</keyword>
<keyword evidence="1" id="KW-0723">Serine/threonine-protein kinase</keyword>
<dbReference type="PROSITE" id="PS50011">
    <property type="entry name" value="PROTEIN_KINASE_DOM"/>
    <property type="match status" value="1"/>
</dbReference>
<dbReference type="Pfam" id="PF00069">
    <property type="entry name" value="Pkinase"/>
    <property type="match status" value="1"/>
</dbReference>
<evidence type="ECO:0000256" key="2">
    <source>
        <dbReference type="ARBA" id="ARBA00022679"/>
    </source>
</evidence>
<feature type="domain" description="Protein kinase" evidence="6">
    <location>
        <begin position="1"/>
        <end position="275"/>
    </location>
</feature>
<dbReference type="Proteomes" id="UP000201571">
    <property type="component" value="Segment"/>
</dbReference>